<keyword evidence="2 6" id="KW-1003">Cell membrane</keyword>
<keyword evidence="9" id="KW-1185">Reference proteome</keyword>
<organism evidence="8 9">
    <name type="scientific">Hydrocarboniphaga daqingensis</name>
    <dbReference type="NCBI Taxonomy" id="490188"/>
    <lineage>
        <taxon>Bacteria</taxon>
        <taxon>Pseudomonadati</taxon>
        <taxon>Pseudomonadota</taxon>
        <taxon>Gammaproteobacteria</taxon>
        <taxon>Nevskiales</taxon>
        <taxon>Nevskiaceae</taxon>
        <taxon>Hydrocarboniphaga</taxon>
    </lineage>
</organism>
<feature type="binding site" evidence="6">
    <location>
        <position position="518"/>
    </location>
    <ligand>
        <name>Zn(2+)</name>
        <dbReference type="ChEBI" id="CHEBI:29105"/>
    </ligand>
</feature>
<name>A0A1M5PQ43_9GAMM</name>
<dbReference type="HAMAP" id="MF_01871">
    <property type="entry name" value="DabA"/>
    <property type="match status" value="1"/>
</dbReference>
<comment type="subunit">
    <text evidence="6">Forms a complex with DabB.</text>
</comment>
<evidence type="ECO:0000256" key="4">
    <source>
        <dbReference type="ARBA" id="ARBA00022833"/>
    </source>
</evidence>
<keyword evidence="3 6" id="KW-0479">Metal-binding</keyword>
<evidence type="ECO:0000256" key="7">
    <source>
        <dbReference type="SAM" id="MobiDB-lite"/>
    </source>
</evidence>
<dbReference type="GO" id="GO:0008270">
    <property type="term" value="F:zinc ion binding"/>
    <property type="evidence" value="ECO:0007669"/>
    <property type="project" value="UniProtKB-UniRule"/>
</dbReference>
<comment type="subcellular location">
    <subcellularLocation>
        <location evidence="6">Cell membrane</location>
        <topology evidence="6">Peripheral membrane protein</topology>
    </subcellularLocation>
</comment>
<dbReference type="InterPro" id="IPR018752">
    <property type="entry name" value="DabA"/>
</dbReference>
<dbReference type="AlphaFoldDB" id="A0A1M5PQ43"/>
<dbReference type="RefSeq" id="WP_072897602.1">
    <property type="nucleotide sequence ID" value="NZ_FQWZ01000005.1"/>
</dbReference>
<keyword evidence="5 6" id="KW-0472">Membrane</keyword>
<comment type="cofactor">
    <cofactor evidence="6">
        <name>Zn(2+)</name>
        <dbReference type="ChEBI" id="CHEBI:29105"/>
    </cofactor>
</comment>
<evidence type="ECO:0000313" key="8">
    <source>
        <dbReference type="EMBL" id="SHH03868.1"/>
    </source>
</evidence>
<gene>
    <name evidence="6" type="primary">dabA</name>
    <name evidence="8" type="ORF">SAMN04488068_2243</name>
</gene>
<feature type="binding site" evidence="6">
    <location>
        <position position="342"/>
    </location>
    <ligand>
        <name>Zn(2+)</name>
        <dbReference type="ChEBI" id="CHEBI:29105"/>
    </ligand>
</feature>
<comment type="similarity">
    <text evidence="6">Belongs to the inorganic carbon transporter (TC 9.A.2) DabA family.</text>
</comment>
<protein>
    <recommendedName>
        <fullName evidence="6">Probable inorganic carbon transporter subunit DabA</fullName>
    </recommendedName>
</protein>
<dbReference type="Pfam" id="PF10070">
    <property type="entry name" value="DabA"/>
    <property type="match status" value="1"/>
</dbReference>
<dbReference type="GO" id="GO:0005886">
    <property type="term" value="C:plasma membrane"/>
    <property type="evidence" value="ECO:0007669"/>
    <property type="project" value="UniProtKB-SubCell"/>
</dbReference>
<accession>A0A1M5PQ43</accession>
<comment type="function">
    <text evidence="6">Part of an energy-coupled inorganic carbon pump.</text>
</comment>
<evidence type="ECO:0000313" key="9">
    <source>
        <dbReference type="Proteomes" id="UP000199758"/>
    </source>
</evidence>
<keyword evidence="4 6" id="KW-0862">Zinc</keyword>
<evidence type="ECO:0000256" key="1">
    <source>
        <dbReference type="ARBA" id="ARBA00022448"/>
    </source>
</evidence>
<feature type="binding site" evidence="6">
    <location>
        <position position="533"/>
    </location>
    <ligand>
        <name>Zn(2+)</name>
        <dbReference type="ChEBI" id="CHEBI:29105"/>
    </ligand>
</feature>
<proteinExistence type="inferred from homology"/>
<evidence type="ECO:0000256" key="6">
    <source>
        <dbReference type="HAMAP-Rule" id="MF_01871"/>
    </source>
</evidence>
<dbReference type="STRING" id="490188.SAMN04488068_2243"/>
<evidence type="ECO:0000256" key="5">
    <source>
        <dbReference type="ARBA" id="ARBA00023136"/>
    </source>
</evidence>
<evidence type="ECO:0000256" key="3">
    <source>
        <dbReference type="ARBA" id="ARBA00022723"/>
    </source>
</evidence>
<dbReference type="PANTHER" id="PTHR38344">
    <property type="entry name" value="UPF0753 PROTEIN AQ_863"/>
    <property type="match status" value="1"/>
</dbReference>
<dbReference type="PANTHER" id="PTHR38344:SF1">
    <property type="entry name" value="INORGANIC CARBON TRANSPORTER SUBUNIT DABA-RELATED"/>
    <property type="match status" value="1"/>
</dbReference>
<dbReference type="Proteomes" id="UP000199758">
    <property type="component" value="Unassembled WGS sequence"/>
</dbReference>
<evidence type="ECO:0000256" key="2">
    <source>
        <dbReference type="ARBA" id="ARBA00022475"/>
    </source>
</evidence>
<feature type="region of interest" description="Disordered" evidence="7">
    <location>
        <begin position="111"/>
        <end position="132"/>
    </location>
</feature>
<feature type="binding site" evidence="6">
    <location>
        <position position="344"/>
    </location>
    <ligand>
        <name>Zn(2+)</name>
        <dbReference type="ChEBI" id="CHEBI:29105"/>
    </ligand>
</feature>
<reference evidence="8 9" key="1">
    <citation type="submission" date="2016-11" db="EMBL/GenBank/DDBJ databases">
        <authorList>
            <person name="Jaros S."/>
            <person name="Januszkiewicz K."/>
            <person name="Wedrychowicz H."/>
        </authorList>
    </citation>
    <scope>NUCLEOTIDE SEQUENCE [LARGE SCALE GENOMIC DNA]</scope>
    <source>
        <strain evidence="8 9">CGMCC 1.7049</strain>
    </source>
</reference>
<sequence length="841" mass="92850">MNAATLPRPLAPQRLETDIESACQRIAPTWPLDRYIAVNPHWGRIGQTLEAVDDELALRAGSRLTMPYQYFRERWQAGAIQRSDLQLALNEVSSSATPDDLITAIAGDEPQRPRLPLLSDAHEPQRRRRQQLPWADTISQQISQFCAAYFDQDQSDWRPATGAGLYASWRQALIDDLTLDGHEPALQARAEKLPLHPRATIVAVLSMFDIDDAERVTLLETALLRINGWAAWCAYLRWQARLANADDDHIAQLLAIRLAWELLIDDGARGVGSAWSRWCSNWHSATLAASSNDGGLTGDGHSIRGLWLRAQEIAYQRPLVSALSQPRDPELPMTPTVQAVFCIDVRSEPMRRALETVLPSAQTLGFAGFFGLPVRYTPLGTSSSRPQLPGLLAPAMDVVDRSSSSATDALLATRRQQRLAAGDVWDRFERMPGTAFTRIETTGLALAGALLRRSLPRIRAPQQPSSAGLKPYEAQLLRPLLTSGPGATPIERAQLAARILKAMNLGPRFARIVLLVGHGSTSANNPHAASLDCGACCGQTGEANARALAMLLNDADVRAALVAEGVTVPRTTRFIAALHNTTTDQIELFDTDLAPPGSPTDLRALQATLDSAGRIARAERCGNGQLSGARLDPRLDADQADKRLLQQLQRRACDWSQTRPEWGLANNAAFIVAPRSRTRGLRLAGRSFLHEYDPQRDVDGSVLEQIMTAPMVVAHWINLQYYASTVDNLRFGCGNKLLHNVVGGRIGVFEGNAGDLRIGLPLQSLHDGERWRHEPLRLSVFIEAPRERITAITARHQVVAQLVGNRWLHLFRIDPLDRHIEHWNQGRWETWLPQASEARAA</sequence>
<keyword evidence="1 6" id="KW-0813">Transport</keyword>
<dbReference type="EMBL" id="FQWZ01000005">
    <property type="protein sequence ID" value="SHH03868.1"/>
    <property type="molecule type" value="Genomic_DNA"/>
</dbReference>
<dbReference type="OrthoDB" id="9805101at2"/>